<name>A0A2P2NSH7_RHIMU</name>
<accession>A0A2P2NSH7</accession>
<dbReference type="AlphaFoldDB" id="A0A2P2NSH7"/>
<dbReference type="EMBL" id="GGEC01064984">
    <property type="protein sequence ID" value="MBX45468.1"/>
    <property type="molecule type" value="Transcribed_RNA"/>
</dbReference>
<evidence type="ECO:0000313" key="1">
    <source>
        <dbReference type="EMBL" id="MBX45468.1"/>
    </source>
</evidence>
<organism evidence="1">
    <name type="scientific">Rhizophora mucronata</name>
    <name type="common">Asiatic mangrove</name>
    <dbReference type="NCBI Taxonomy" id="61149"/>
    <lineage>
        <taxon>Eukaryota</taxon>
        <taxon>Viridiplantae</taxon>
        <taxon>Streptophyta</taxon>
        <taxon>Embryophyta</taxon>
        <taxon>Tracheophyta</taxon>
        <taxon>Spermatophyta</taxon>
        <taxon>Magnoliopsida</taxon>
        <taxon>eudicotyledons</taxon>
        <taxon>Gunneridae</taxon>
        <taxon>Pentapetalae</taxon>
        <taxon>rosids</taxon>
        <taxon>fabids</taxon>
        <taxon>Malpighiales</taxon>
        <taxon>Rhizophoraceae</taxon>
        <taxon>Rhizophora</taxon>
    </lineage>
</organism>
<sequence length="88" mass="9602">MPVVRTLIVYTPTTLKGIAVCARMDLKETPTLKDAKISMSVKMQGHIHVKANARTHPEVIHVVAPFGCAGMAKKDVTDLDSRHCPQVP</sequence>
<proteinExistence type="predicted"/>
<reference evidence="1" key="1">
    <citation type="submission" date="2018-02" db="EMBL/GenBank/DDBJ databases">
        <title>Rhizophora mucronata_Transcriptome.</title>
        <authorList>
            <person name="Meera S.P."/>
            <person name="Sreeshan A."/>
            <person name="Augustine A."/>
        </authorList>
    </citation>
    <scope>NUCLEOTIDE SEQUENCE</scope>
    <source>
        <tissue evidence="1">Leaf</tissue>
    </source>
</reference>
<protein>
    <submittedName>
        <fullName evidence="1">Uncharacterized protein</fullName>
    </submittedName>
</protein>